<evidence type="ECO:0000256" key="10">
    <source>
        <dbReference type="ARBA" id="ARBA00023077"/>
    </source>
</evidence>
<keyword evidence="8" id="KW-0408">Iron</keyword>
<evidence type="ECO:0000256" key="7">
    <source>
        <dbReference type="ARBA" id="ARBA00022729"/>
    </source>
</evidence>
<feature type="domain" description="TonB-dependent receptor plug" evidence="18">
    <location>
        <begin position="71"/>
        <end position="170"/>
    </location>
</feature>
<dbReference type="InterPro" id="IPR037066">
    <property type="entry name" value="Plug_dom_sf"/>
</dbReference>
<keyword evidence="20" id="KW-1185">Reference proteome</keyword>
<feature type="domain" description="TonB-dependent receptor-like beta-barrel" evidence="17">
    <location>
        <begin position="256"/>
        <end position="726"/>
    </location>
</feature>
<feature type="chain" id="PRO_5046413466" evidence="16">
    <location>
        <begin position="35"/>
        <end position="758"/>
    </location>
</feature>
<dbReference type="Proteomes" id="UP000063429">
    <property type="component" value="Chromosome"/>
</dbReference>
<feature type="signal peptide" evidence="16">
    <location>
        <begin position="1"/>
        <end position="34"/>
    </location>
</feature>
<evidence type="ECO:0000256" key="5">
    <source>
        <dbReference type="ARBA" id="ARBA00022496"/>
    </source>
</evidence>
<evidence type="ECO:0000256" key="3">
    <source>
        <dbReference type="ARBA" id="ARBA00022448"/>
    </source>
</evidence>
<evidence type="ECO:0000256" key="16">
    <source>
        <dbReference type="SAM" id="SignalP"/>
    </source>
</evidence>
<evidence type="ECO:0000313" key="20">
    <source>
        <dbReference type="Proteomes" id="UP000063429"/>
    </source>
</evidence>
<dbReference type="Pfam" id="PF07715">
    <property type="entry name" value="Plug"/>
    <property type="match status" value="1"/>
</dbReference>
<keyword evidence="6 14" id="KW-0812">Transmembrane</keyword>
<evidence type="ECO:0000256" key="2">
    <source>
        <dbReference type="ARBA" id="ARBA00009810"/>
    </source>
</evidence>
<dbReference type="NCBIfam" id="NF007349">
    <property type="entry name" value="PRK09840.1"/>
    <property type="match status" value="1"/>
</dbReference>
<accession>A0ABM5V5T5</accession>
<dbReference type="PANTHER" id="PTHR32552">
    <property type="entry name" value="FERRICHROME IRON RECEPTOR-RELATED"/>
    <property type="match status" value="1"/>
</dbReference>
<evidence type="ECO:0000256" key="11">
    <source>
        <dbReference type="ARBA" id="ARBA00023136"/>
    </source>
</evidence>
<comment type="subcellular location">
    <subcellularLocation>
        <location evidence="1 14">Cell outer membrane</location>
        <topology evidence="1 14">Multi-pass membrane protein</topology>
    </subcellularLocation>
</comment>
<dbReference type="InterPro" id="IPR000531">
    <property type="entry name" value="Beta-barrel_TonB"/>
</dbReference>
<evidence type="ECO:0000259" key="18">
    <source>
        <dbReference type="Pfam" id="PF07715"/>
    </source>
</evidence>
<keyword evidence="7 16" id="KW-0732">Signal</keyword>
<dbReference type="InterPro" id="IPR036942">
    <property type="entry name" value="Beta-barrel_TonB_sf"/>
</dbReference>
<dbReference type="NCBIfam" id="TIGR01783">
    <property type="entry name" value="TonB-siderophor"/>
    <property type="match status" value="1"/>
</dbReference>
<dbReference type="CDD" id="cd01347">
    <property type="entry name" value="ligand_gated_channel"/>
    <property type="match status" value="1"/>
</dbReference>
<evidence type="ECO:0000256" key="1">
    <source>
        <dbReference type="ARBA" id="ARBA00004571"/>
    </source>
</evidence>
<dbReference type="RefSeq" id="WP_053200904.1">
    <property type="nucleotide sequence ID" value="NZ_CP011409.1"/>
</dbReference>
<keyword evidence="12 19" id="KW-0675">Receptor</keyword>
<dbReference type="InterPro" id="IPR039426">
    <property type="entry name" value="TonB-dep_rcpt-like"/>
</dbReference>
<evidence type="ECO:0000256" key="6">
    <source>
        <dbReference type="ARBA" id="ARBA00022692"/>
    </source>
</evidence>
<evidence type="ECO:0000259" key="17">
    <source>
        <dbReference type="Pfam" id="PF00593"/>
    </source>
</evidence>
<dbReference type="Gene3D" id="2.40.170.20">
    <property type="entry name" value="TonB-dependent receptor, beta-barrel domain"/>
    <property type="match status" value="1"/>
</dbReference>
<dbReference type="PANTHER" id="PTHR32552:SF89">
    <property type="entry name" value="CATECHOLATE SIDEROPHORE RECEPTOR FIU"/>
    <property type="match status" value="1"/>
</dbReference>
<keyword evidence="11 14" id="KW-0472">Membrane</keyword>
<dbReference type="SUPFAM" id="SSF56935">
    <property type="entry name" value="Porins"/>
    <property type="match status" value="1"/>
</dbReference>
<evidence type="ECO:0000256" key="15">
    <source>
        <dbReference type="RuleBase" id="RU003357"/>
    </source>
</evidence>
<organism evidence="19 20">
    <name type="scientific">Herbaspirillum hiltneri N3</name>
    <dbReference type="NCBI Taxonomy" id="1262470"/>
    <lineage>
        <taxon>Bacteria</taxon>
        <taxon>Pseudomonadati</taxon>
        <taxon>Pseudomonadota</taxon>
        <taxon>Betaproteobacteria</taxon>
        <taxon>Burkholderiales</taxon>
        <taxon>Oxalobacteraceae</taxon>
        <taxon>Herbaspirillum</taxon>
    </lineage>
</organism>
<keyword evidence="10 15" id="KW-0798">TonB box</keyword>
<dbReference type="PROSITE" id="PS52016">
    <property type="entry name" value="TONB_DEPENDENT_REC_3"/>
    <property type="match status" value="1"/>
</dbReference>
<comment type="similarity">
    <text evidence="2 14 15">Belongs to the TonB-dependent receptor family.</text>
</comment>
<keyword evidence="4 14" id="KW-1134">Transmembrane beta strand</keyword>
<reference evidence="20" key="1">
    <citation type="journal article" date="2015" name="Genome Announc.">
        <title>Complete Genome Sequence of Herbaspirillum hiltneri N3 (DSM 17495), Isolated from Surface-Sterilized Wheat Roots.</title>
        <authorList>
            <person name="Guizelini D."/>
            <person name="Saizaki P.M."/>
            <person name="Coimbra N.A."/>
            <person name="Weiss V.A."/>
            <person name="Faoro H."/>
            <person name="Sfeir M.Z."/>
            <person name="Baura V.A."/>
            <person name="Monteiro R.A."/>
            <person name="Chubatsu L.S."/>
            <person name="Souza E.M."/>
            <person name="Cruz L.M."/>
            <person name="Pedrosa F.O."/>
            <person name="Raittz R.T."/>
            <person name="Marchaukoski J.N."/>
            <person name="Steffens M.B."/>
        </authorList>
    </citation>
    <scope>NUCLEOTIDE SEQUENCE [LARGE SCALE GENOMIC DNA]</scope>
    <source>
        <strain evidence="20">N3</strain>
    </source>
</reference>
<evidence type="ECO:0000256" key="9">
    <source>
        <dbReference type="ARBA" id="ARBA00023065"/>
    </source>
</evidence>
<evidence type="ECO:0000256" key="8">
    <source>
        <dbReference type="ARBA" id="ARBA00023004"/>
    </source>
</evidence>
<proteinExistence type="inferred from homology"/>
<keyword evidence="9" id="KW-0406">Ion transport</keyword>
<name>A0ABM5V5T5_9BURK</name>
<gene>
    <name evidence="19" type="ORF">F506_21935</name>
</gene>
<dbReference type="Gene3D" id="2.170.130.10">
    <property type="entry name" value="TonB-dependent receptor, plug domain"/>
    <property type="match status" value="1"/>
</dbReference>
<sequence length="758" mass="81554">MSIYIKSKKHGAAGRLVNLHNLGSSLALSTLALAAPFHVAADTLPEVNANERNESYKAERVSSPKFTQPLVNTTQTITVIKKELLQSQLATTLTEALQNSAGVGTFSAGENGRTDTGDAIFMRGFSTANSIFVDNIRDLGGVSRDLFNIEQIEVVKGPAGADNGRSAPTGYINMVTKQPMLENAYSGTATYGTGDQKRITADLNRHIDGLNGAAFRLNLLKQDSGVPGRDRVRNNRWGVAPSFAIGLGTPTRVFLNYLHLDRDNVPDAGIPTIGTPGFFNASTAGKSLQPVARRNYYGMAGDYDKSTTDMFTAVFEHDLSADVTIRNIARYGKTKQNYLIGSPYTIDGSNANPANWTVNRLLQTRDQENEIFTNQTNTLIKFSTGPVRHAITTGLEFIREKQTTILYTGPTLAAANLYAPNPYAPAGVQVRASGARNDGTTNTIGTYLFDTLELTPSFQLNAGVRLDRYTTDFSGIGLSTATSNPTLPVGTLVPTTLSKSDTLLNWKVGALYKPAPNGSIYAAYATSQQPPGGAAFVLTSNGSSLDNPNFTPQRTKTVEIGSKWEVFEKKLLLSAALFRTEVSNEIKQDAVTSNAFTQTGKKRVDGIELGASGEIVRGWSLNASAALMNAKVSDGTTNSLATSNQNNAAMSFSPKKTMTLWSTYQLPTGFTIGGGVRYVDTMARTASTTINGATNTPYAQSYWIADAMAAYQIDKNASIQLNLYNLNNARYTASLNNSGTRYIPGVERSAKLSLNLAY</sequence>
<evidence type="ECO:0000256" key="12">
    <source>
        <dbReference type="ARBA" id="ARBA00023170"/>
    </source>
</evidence>
<evidence type="ECO:0000256" key="14">
    <source>
        <dbReference type="PROSITE-ProRule" id="PRU01360"/>
    </source>
</evidence>
<evidence type="ECO:0000256" key="13">
    <source>
        <dbReference type="ARBA" id="ARBA00023237"/>
    </source>
</evidence>
<protein>
    <submittedName>
        <fullName evidence="19">Catecholate siderophore receptor Fiu</fullName>
    </submittedName>
</protein>
<dbReference type="InterPro" id="IPR012910">
    <property type="entry name" value="Plug_dom"/>
</dbReference>
<dbReference type="Pfam" id="PF00593">
    <property type="entry name" value="TonB_dep_Rec_b-barrel"/>
    <property type="match status" value="1"/>
</dbReference>
<keyword evidence="3 14" id="KW-0813">Transport</keyword>
<dbReference type="InterPro" id="IPR010105">
    <property type="entry name" value="TonB_sidphr_rcpt"/>
</dbReference>
<evidence type="ECO:0000256" key="4">
    <source>
        <dbReference type="ARBA" id="ARBA00022452"/>
    </source>
</evidence>
<dbReference type="EMBL" id="CP011409">
    <property type="protein sequence ID" value="AKZ64962.1"/>
    <property type="molecule type" value="Genomic_DNA"/>
</dbReference>
<keyword evidence="13 14" id="KW-0998">Cell outer membrane</keyword>
<evidence type="ECO:0000313" key="19">
    <source>
        <dbReference type="EMBL" id="AKZ64962.1"/>
    </source>
</evidence>
<keyword evidence="5" id="KW-0410">Iron transport</keyword>